<dbReference type="KEGG" id="erw:ERWE_CDS_03710"/>
<keyword evidence="1" id="KW-1133">Transmembrane helix</keyword>
<feature type="transmembrane region" description="Helical" evidence="1">
    <location>
        <begin position="34"/>
        <end position="56"/>
    </location>
</feature>
<evidence type="ECO:0000256" key="1">
    <source>
        <dbReference type="SAM" id="Phobius"/>
    </source>
</evidence>
<dbReference type="HOGENOM" id="CLU_039032_0_0_5"/>
<reference evidence="2 3" key="1">
    <citation type="journal article" date="2006" name="J. Bacteriol.">
        <title>Comparative genomic analysis of three strains of Ehrlichia ruminantium reveals an active process of genome size plasticity.</title>
        <authorList>
            <person name="Frutos R."/>
            <person name="Viari A."/>
            <person name="Ferraz C."/>
            <person name="Morgat A."/>
            <person name="Eychenie S."/>
            <person name="Kandassami Y."/>
            <person name="Chantal I."/>
            <person name="Bensaid A."/>
            <person name="Coissac E."/>
            <person name="Vachiery N."/>
            <person name="Demaille J."/>
            <person name="Martinez D."/>
        </authorList>
    </citation>
    <scope>NUCLEOTIDE SEQUENCE [LARGE SCALE GENOMIC DNA]</scope>
    <source>
        <strain evidence="2 3">Welgevonden</strain>
    </source>
</reference>
<feature type="transmembrane region" description="Helical" evidence="1">
    <location>
        <begin position="7"/>
        <end position="28"/>
    </location>
</feature>
<organism evidence="2 3">
    <name type="scientific">Ehrlichia ruminantium (strain Welgevonden)</name>
    <dbReference type="NCBI Taxonomy" id="254945"/>
    <lineage>
        <taxon>Bacteria</taxon>
        <taxon>Pseudomonadati</taxon>
        <taxon>Pseudomonadota</taxon>
        <taxon>Alphaproteobacteria</taxon>
        <taxon>Rickettsiales</taxon>
        <taxon>Anaplasmataceae</taxon>
        <taxon>Ehrlichia</taxon>
    </lineage>
</organism>
<evidence type="ECO:0000313" key="2">
    <source>
        <dbReference type="EMBL" id="CAI26865.1"/>
    </source>
</evidence>
<proteinExistence type="predicted"/>
<keyword evidence="3" id="KW-1185">Reference proteome</keyword>
<dbReference type="Proteomes" id="UP000001021">
    <property type="component" value="Chromosome"/>
</dbReference>
<keyword evidence="1" id="KW-0812">Transmembrane</keyword>
<gene>
    <name evidence="2" type="ordered locus">ERWE_CDS_03710</name>
</gene>
<keyword evidence="1" id="KW-0472">Membrane</keyword>
<dbReference type="EMBL" id="CR925678">
    <property type="protein sequence ID" value="CAI26865.1"/>
    <property type="molecule type" value="Genomic_DNA"/>
</dbReference>
<accession>A0A0H3M861</accession>
<sequence>MNKLRSYWLLCILCIFFIAIIVTFFSLMEKFNSNLSIGIINTVLFLVFLSIIATLAHTIMLHRGLPIEHIEKSTDNIQQQMGIFLPISSEELSKIDHKYNITDLTCNSMSGIQDNILAIKQNRGMLSSKNLKIQLDTTIKSELLYNIKNAADINTPGICIVTKSNTQDVKKIIQGCTDFTILYPILKNNNLSLACKYIEFCDDVSKYCFTKKDFQEILKKKVIDHQDPNKTIYQVIAEYFLSMCPMEKFYSNEDHWYSSEIGKMALSFFNIFGTKDILGENGLCSHLKDETLECKALCIESYILYNVTPQHDPVSERKVLSMIQNIYFQRSCDINSYDNLYENRYVNRRGENIADLIRHRIKHNRLYKYICAIASYSSLDSNGDFHNPTDMFIDELLHLENCADAYNMVHYILIDDPTIIRNREYYTNPEINDILQELLGDNQFYSDSSLISAAKNYIMEQCRPHIKLYCEREYLIDIGNVEKVIISPTVRTNIKNLSNVESHQQ</sequence>
<evidence type="ECO:0000313" key="3">
    <source>
        <dbReference type="Proteomes" id="UP000001021"/>
    </source>
</evidence>
<dbReference type="RefSeq" id="WP_011256064.1">
    <property type="nucleotide sequence ID" value="NC_006832.1"/>
</dbReference>
<name>A0A0H3M861_EHRRW</name>
<dbReference type="AlphaFoldDB" id="A0A0H3M861"/>
<protein>
    <submittedName>
        <fullName evidence="2">Uncharacterized protein</fullName>
    </submittedName>
</protein>